<accession>A0A7C2ADK8</accession>
<dbReference type="Proteomes" id="UP000885738">
    <property type="component" value="Unassembled WGS sequence"/>
</dbReference>
<sequence length="58" mass="6534">MEEKMFKKVLTATDLLEACDAPVITALEIAKQSNAKLLILHVLESPDPGQYRLFVKDF</sequence>
<dbReference type="InterPro" id="IPR006016">
    <property type="entry name" value="UspA"/>
</dbReference>
<dbReference type="AlphaFoldDB" id="A0A7C2ADK8"/>
<protein>
    <submittedName>
        <fullName evidence="2">Universal stress protein</fullName>
    </submittedName>
</protein>
<organism evidence="2">
    <name type="scientific">Desulfofervidus auxilii</name>
    <dbReference type="NCBI Taxonomy" id="1621989"/>
    <lineage>
        <taxon>Bacteria</taxon>
        <taxon>Pseudomonadati</taxon>
        <taxon>Thermodesulfobacteriota</taxon>
        <taxon>Candidatus Desulfofervidia</taxon>
        <taxon>Candidatus Desulfofervidales</taxon>
        <taxon>Candidatus Desulfofervidaceae</taxon>
        <taxon>Candidatus Desulfofervidus</taxon>
    </lineage>
</organism>
<name>A0A7C2ADK8_DESA2</name>
<evidence type="ECO:0000313" key="2">
    <source>
        <dbReference type="EMBL" id="HEC67813.1"/>
    </source>
</evidence>
<dbReference type="InterPro" id="IPR014729">
    <property type="entry name" value="Rossmann-like_a/b/a_fold"/>
</dbReference>
<feature type="domain" description="UspA" evidence="1">
    <location>
        <begin position="5"/>
        <end position="51"/>
    </location>
</feature>
<dbReference type="SUPFAM" id="SSF52402">
    <property type="entry name" value="Adenine nucleotide alpha hydrolases-like"/>
    <property type="match status" value="1"/>
</dbReference>
<dbReference type="Pfam" id="PF00582">
    <property type="entry name" value="Usp"/>
    <property type="match status" value="1"/>
</dbReference>
<comment type="caution">
    <text evidence="2">The sequence shown here is derived from an EMBL/GenBank/DDBJ whole genome shotgun (WGS) entry which is preliminary data.</text>
</comment>
<dbReference type="Gene3D" id="3.40.50.620">
    <property type="entry name" value="HUPs"/>
    <property type="match status" value="1"/>
</dbReference>
<proteinExistence type="predicted"/>
<feature type="non-terminal residue" evidence="2">
    <location>
        <position position="58"/>
    </location>
</feature>
<reference evidence="2" key="1">
    <citation type="journal article" date="2020" name="mSystems">
        <title>Genome- and Community-Level Interaction Insights into Carbon Utilization and Element Cycling Functions of Hydrothermarchaeota in Hydrothermal Sediment.</title>
        <authorList>
            <person name="Zhou Z."/>
            <person name="Liu Y."/>
            <person name="Xu W."/>
            <person name="Pan J."/>
            <person name="Luo Z.H."/>
            <person name="Li M."/>
        </authorList>
    </citation>
    <scope>NUCLEOTIDE SEQUENCE [LARGE SCALE GENOMIC DNA]</scope>
    <source>
        <strain evidence="2">HyVt-389</strain>
    </source>
</reference>
<gene>
    <name evidence="2" type="ORF">ENI35_03245</name>
</gene>
<dbReference type="EMBL" id="DRIH01000107">
    <property type="protein sequence ID" value="HEC67813.1"/>
    <property type="molecule type" value="Genomic_DNA"/>
</dbReference>
<evidence type="ECO:0000259" key="1">
    <source>
        <dbReference type="Pfam" id="PF00582"/>
    </source>
</evidence>